<dbReference type="PROSITE" id="PS51257">
    <property type="entry name" value="PROKAR_LIPOPROTEIN"/>
    <property type="match status" value="1"/>
</dbReference>
<feature type="compositionally biased region" description="Gly residues" evidence="1">
    <location>
        <begin position="119"/>
        <end position="134"/>
    </location>
</feature>
<dbReference type="AlphaFoldDB" id="A0A8J4EPF4"/>
<feature type="compositionally biased region" description="Polar residues" evidence="1">
    <location>
        <begin position="38"/>
        <end position="53"/>
    </location>
</feature>
<proteinExistence type="predicted"/>
<accession>A0A8J4EPF4</accession>
<feature type="region of interest" description="Disordered" evidence="1">
    <location>
        <begin position="35"/>
        <end position="178"/>
    </location>
</feature>
<feature type="compositionally biased region" description="Low complexity" evidence="1">
    <location>
        <begin position="71"/>
        <end position="88"/>
    </location>
</feature>
<feature type="compositionally biased region" description="Low complexity" evidence="1">
    <location>
        <begin position="165"/>
        <end position="178"/>
    </location>
</feature>
<feature type="signal peptide" evidence="2">
    <location>
        <begin position="1"/>
        <end position="23"/>
    </location>
</feature>
<feature type="chain" id="PRO_5039260834" evidence="2">
    <location>
        <begin position="24"/>
        <end position="276"/>
    </location>
</feature>
<protein>
    <submittedName>
        <fullName evidence="3">Uncharacterized protein</fullName>
    </submittedName>
</protein>
<sequence>MAGGVRRAALCAVSLGAVLFAAAGCVRTYLPEAPVVSKSPTPVGSSCSASSTGLPGLGVTPDGSTPGAYGGLPTAGAQPGAGAPTTGAPGAGGGETDGPVPPTATAPPYPTGTYRPPGGATGTPGTGPPTGGIGTPNPGVPGETGCPSTSPAPSQPGTGLPPGPGTTVPLPTGTGPIGGAPAPAVTACPAYAPSDRTILTLAALKATDGLPTGTTVAARRCADEYLVADLSAPKVGTIRAVLQHGTGGWHAVAVGSYPCHALSTAPPAARNLLDCT</sequence>
<name>A0A8J4EPF4_9ACTN</name>
<evidence type="ECO:0000256" key="1">
    <source>
        <dbReference type="SAM" id="MobiDB-lite"/>
    </source>
</evidence>
<organism evidence="3 4">
    <name type="scientific">Actinocatenispora comari</name>
    <dbReference type="NCBI Taxonomy" id="2807577"/>
    <lineage>
        <taxon>Bacteria</taxon>
        <taxon>Bacillati</taxon>
        <taxon>Actinomycetota</taxon>
        <taxon>Actinomycetes</taxon>
        <taxon>Micromonosporales</taxon>
        <taxon>Micromonosporaceae</taxon>
        <taxon>Actinocatenispora</taxon>
    </lineage>
</organism>
<evidence type="ECO:0000313" key="3">
    <source>
        <dbReference type="EMBL" id="GIL30758.1"/>
    </source>
</evidence>
<gene>
    <name evidence="3" type="ORF">NUM_60120</name>
</gene>
<feature type="compositionally biased region" description="Pro residues" evidence="1">
    <location>
        <begin position="99"/>
        <end position="110"/>
    </location>
</feature>
<dbReference type="RefSeq" id="WP_207128355.1">
    <property type="nucleotide sequence ID" value="NZ_BOPO01000127.1"/>
</dbReference>
<dbReference type="EMBL" id="BOPO01000127">
    <property type="protein sequence ID" value="GIL30758.1"/>
    <property type="molecule type" value="Genomic_DNA"/>
</dbReference>
<reference evidence="4" key="1">
    <citation type="journal article" date="2021" name="Int. J. Syst. Evol. Microbiol.">
        <title>Actinocatenispora comari sp. nov., an endophytic actinomycete isolated from aerial parts of Comarum salesowianum.</title>
        <authorList>
            <person name="Oyunbileg N."/>
            <person name="Iizaka Y."/>
            <person name="Hamada M."/>
            <person name="Davaapurev B.O."/>
            <person name="Fukumoto A."/>
            <person name="Tsetseg B."/>
            <person name="Kato F."/>
            <person name="Tamura T."/>
            <person name="Batkhuu J."/>
            <person name="Anzai Y."/>
        </authorList>
    </citation>
    <scope>NUCLEOTIDE SEQUENCE [LARGE SCALE GENOMIC DNA]</scope>
    <source>
        <strain evidence="4">NUM-2625</strain>
    </source>
</reference>
<comment type="caution">
    <text evidence="3">The sequence shown here is derived from an EMBL/GenBank/DDBJ whole genome shotgun (WGS) entry which is preliminary data.</text>
</comment>
<evidence type="ECO:0000313" key="4">
    <source>
        <dbReference type="Proteomes" id="UP000614996"/>
    </source>
</evidence>
<keyword evidence="4" id="KW-1185">Reference proteome</keyword>
<keyword evidence="2" id="KW-0732">Signal</keyword>
<evidence type="ECO:0000256" key="2">
    <source>
        <dbReference type="SAM" id="SignalP"/>
    </source>
</evidence>
<dbReference type="Proteomes" id="UP000614996">
    <property type="component" value="Unassembled WGS sequence"/>
</dbReference>